<organism evidence="1 2">
    <name type="scientific">Phyllobacterium phragmitis</name>
    <dbReference type="NCBI Taxonomy" id="2670329"/>
    <lineage>
        <taxon>Bacteria</taxon>
        <taxon>Pseudomonadati</taxon>
        <taxon>Pseudomonadota</taxon>
        <taxon>Alphaproteobacteria</taxon>
        <taxon>Hyphomicrobiales</taxon>
        <taxon>Phyllobacteriaceae</taxon>
        <taxon>Phyllobacterium</taxon>
    </lineage>
</organism>
<gene>
    <name evidence="1" type="ORF">PPNSA23_02950</name>
</gene>
<proteinExistence type="predicted"/>
<protein>
    <submittedName>
        <fullName evidence="1">Uncharacterized protein</fullName>
    </submittedName>
</protein>
<comment type="caution">
    <text evidence="1">The sequence shown here is derived from an EMBL/GenBank/DDBJ whole genome shotgun (WGS) entry which is preliminary data.</text>
</comment>
<evidence type="ECO:0000313" key="2">
    <source>
        <dbReference type="Proteomes" id="UP001628091"/>
    </source>
</evidence>
<dbReference type="EMBL" id="BAAFZP010000001">
    <property type="protein sequence ID" value="GAB1580352.1"/>
    <property type="molecule type" value="Genomic_DNA"/>
</dbReference>
<accession>A0ABQ0GUK7</accession>
<evidence type="ECO:0000313" key="1">
    <source>
        <dbReference type="EMBL" id="GAB1580352.1"/>
    </source>
</evidence>
<keyword evidence="2" id="KW-1185">Reference proteome</keyword>
<reference evidence="1 2" key="1">
    <citation type="submission" date="2024-10" db="EMBL/GenBank/DDBJ databases">
        <title>Isolation, draft genome sequencing and identification of Phyllobacterium sp. NSA23, isolated from leaf soil.</title>
        <authorList>
            <person name="Akita H."/>
        </authorList>
    </citation>
    <scope>NUCLEOTIDE SEQUENCE [LARGE SCALE GENOMIC DNA]</scope>
    <source>
        <strain evidence="1 2">NSA23</strain>
    </source>
</reference>
<sequence length="141" mass="15723">MKTQRQRTGVGPEQTVQDAVEYPVIHTGKSDGTMEQLKIFRLVPIAEPNDPRWDNSPYQGEVVVRARSAADARLVASGAEKDFLEIDAALIDDASTRMWSAFREDKLYTVIEDESGSFPAQGPREVLHGRIDPNVVKPLQM</sequence>
<name>A0ABQ0GUK7_9HYPH</name>
<dbReference type="Proteomes" id="UP001628091">
    <property type="component" value="Unassembled WGS sequence"/>
</dbReference>